<dbReference type="EMBL" id="CALSDN010000023">
    <property type="protein sequence ID" value="CAH6723925.1"/>
    <property type="molecule type" value="Genomic_DNA"/>
</dbReference>
<proteinExistence type="predicted"/>
<sequence>MFSLAKIVSVALLAVQINGDLAPNPDLDTLDISLTQGVATHPVHSHNTYDNGGMVKALENGCISMEADVWFQSNELYIAHTTGEIDTTKTLDTMYLDGLFKLLQQSQDKGTNGLFIEDPSQTLHLLIDFKSAASDTYPLIKQKFQRFIDNNWLTYYDNNQQKWIFRPLTVVLTGNQPDLTGEDTRYFTLDGDLTKLKNPDQQQIDEMKKYSVVASADMTKYLGTGLFQIREFSSSEQNLLSTGFTTATTNGLKSRLYGGVTWLGALQSRENQQLYELGETLINIDDVTQASLY</sequence>
<accession>A0ACA9YG44</accession>
<keyword evidence="2" id="KW-1185">Reference proteome</keyword>
<evidence type="ECO:0000313" key="2">
    <source>
        <dbReference type="Proteomes" id="UP001152531"/>
    </source>
</evidence>
<comment type="caution">
    <text evidence="1">The sequence shown here is derived from an EMBL/GenBank/DDBJ whole genome shotgun (WGS) entry which is preliminary data.</text>
</comment>
<organism evidence="1 2">
    <name type="scientific">[Candida] jaroonii</name>
    <dbReference type="NCBI Taxonomy" id="467808"/>
    <lineage>
        <taxon>Eukaryota</taxon>
        <taxon>Fungi</taxon>
        <taxon>Dikarya</taxon>
        <taxon>Ascomycota</taxon>
        <taxon>Saccharomycotina</taxon>
        <taxon>Pichiomycetes</taxon>
        <taxon>Debaryomycetaceae</taxon>
        <taxon>Yamadazyma</taxon>
    </lineage>
</organism>
<gene>
    <name evidence="1" type="ORF">CLIB1444_23S00540</name>
</gene>
<evidence type="ECO:0000313" key="1">
    <source>
        <dbReference type="EMBL" id="CAH6723925.1"/>
    </source>
</evidence>
<reference evidence="1" key="1">
    <citation type="submission" date="2022-06" db="EMBL/GenBank/DDBJ databases">
        <authorList>
            <person name="Legras J.-L."/>
            <person name="Devillers H."/>
            <person name="Grondin C."/>
        </authorList>
    </citation>
    <scope>NUCLEOTIDE SEQUENCE</scope>
    <source>
        <strain evidence="1">CLIB 1444</strain>
    </source>
</reference>
<name>A0ACA9YG44_9ASCO</name>
<protein>
    <submittedName>
        <fullName evidence="1">Altered inheritance of mitochondria protein 6 homolog ARB_06966</fullName>
    </submittedName>
</protein>
<dbReference type="Proteomes" id="UP001152531">
    <property type="component" value="Unassembled WGS sequence"/>
</dbReference>